<dbReference type="WBParaSite" id="HPLM_0000260101-mRNA-1">
    <property type="protein sequence ID" value="HPLM_0000260101-mRNA-1"/>
    <property type="gene ID" value="HPLM_0000260101"/>
</dbReference>
<proteinExistence type="predicted"/>
<sequence>LLDRRRICSQYPHKVTQPREGNKPQLDPLLTPWAAAGFVPSLSGQTP</sequence>
<feature type="region of interest" description="Disordered" evidence="1">
    <location>
        <begin position="1"/>
        <end position="29"/>
    </location>
</feature>
<reference evidence="2" key="1">
    <citation type="submission" date="2017-02" db="UniProtKB">
        <authorList>
            <consortium name="WormBaseParasite"/>
        </authorList>
    </citation>
    <scope>IDENTIFICATION</scope>
</reference>
<organism evidence="2">
    <name type="scientific">Haemonchus placei</name>
    <name type="common">Barber's pole worm</name>
    <dbReference type="NCBI Taxonomy" id="6290"/>
    <lineage>
        <taxon>Eukaryota</taxon>
        <taxon>Metazoa</taxon>
        <taxon>Ecdysozoa</taxon>
        <taxon>Nematoda</taxon>
        <taxon>Chromadorea</taxon>
        <taxon>Rhabditida</taxon>
        <taxon>Rhabditina</taxon>
        <taxon>Rhabditomorpha</taxon>
        <taxon>Strongyloidea</taxon>
        <taxon>Trichostrongylidae</taxon>
        <taxon>Haemonchus</taxon>
    </lineage>
</organism>
<name>A0A0N4VZ79_HAEPC</name>
<evidence type="ECO:0000256" key="1">
    <source>
        <dbReference type="SAM" id="MobiDB-lite"/>
    </source>
</evidence>
<evidence type="ECO:0000313" key="2">
    <source>
        <dbReference type="WBParaSite" id="HPLM_0000260101-mRNA-1"/>
    </source>
</evidence>
<dbReference type="AlphaFoldDB" id="A0A0N4VZ79"/>
<protein>
    <submittedName>
        <fullName evidence="2">Transposase</fullName>
    </submittedName>
</protein>
<accession>A0A0N4VZ79</accession>